<organism evidence="1 2">
    <name type="scientific">Nitratireductor aestuarii</name>
    <dbReference type="NCBI Taxonomy" id="1735103"/>
    <lineage>
        <taxon>Bacteria</taxon>
        <taxon>Pseudomonadati</taxon>
        <taxon>Pseudomonadota</taxon>
        <taxon>Alphaproteobacteria</taxon>
        <taxon>Hyphomicrobiales</taxon>
        <taxon>Phyllobacteriaceae</taxon>
        <taxon>Nitratireductor</taxon>
    </lineage>
</organism>
<name>A0A916RYI0_9HYPH</name>
<comment type="caution">
    <text evidence="1">The sequence shown here is derived from an EMBL/GenBank/DDBJ whole genome shotgun (WGS) entry which is preliminary data.</text>
</comment>
<dbReference type="Proteomes" id="UP000636264">
    <property type="component" value="Unassembled WGS sequence"/>
</dbReference>
<dbReference type="Pfam" id="PF13671">
    <property type="entry name" value="AAA_33"/>
    <property type="match status" value="1"/>
</dbReference>
<keyword evidence="2" id="KW-1185">Reference proteome</keyword>
<dbReference type="InterPro" id="IPR027417">
    <property type="entry name" value="P-loop_NTPase"/>
</dbReference>
<reference evidence="1" key="2">
    <citation type="submission" date="2020-09" db="EMBL/GenBank/DDBJ databases">
        <authorList>
            <person name="Sun Q."/>
            <person name="Zhou Y."/>
        </authorList>
    </citation>
    <scope>NUCLEOTIDE SEQUENCE</scope>
    <source>
        <strain evidence="1">CGMCC 1.15320</strain>
    </source>
</reference>
<evidence type="ECO:0000313" key="1">
    <source>
        <dbReference type="EMBL" id="GGA76974.1"/>
    </source>
</evidence>
<dbReference type="AlphaFoldDB" id="A0A916RYI0"/>
<proteinExistence type="predicted"/>
<evidence type="ECO:0008006" key="3">
    <source>
        <dbReference type="Google" id="ProtNLM"/>
    </source>
</evidence>
<gene>
    <name evidence="1" type="ORF">GCM10011385_33860</name>
</gene>
<dbReference type="Gene3D" id="3.40.50.300">
    <property type="entry name" value="P-loop containing nucleotide triphosphate hydrolases"/>
    <property type="match status" value="1"/>
</dbReference>
<accession>A0A916RYI0</accession>
<dbReference type="EMBL" id="BMIF01000012">
    <property type="protein sequence ID" value="GGA76974.1"/>
    <property type="molecule type" value="Genomic_DNA"/>
</dbReference>
<dbReference type="SUPFAM" id="SSF52540">
    <property type="entry name" value="P-loop containing nucleoside triphosphate hydrolases"/>
    <property type="match status" value="1"/>
</dbReference>
<protein>
    <recommendedName>
        <fullName evidence="3">Tunicamycin resistance protein</fullName>
    </recommendedName>
</protein>
<dbReference type="CDD" id="cd02019">
    <property type="entry name" value="NK"/>
    <property type="match status" value="1"/>
</dbReference>
<evidence type="ECO:0000313" key="2">
    <source>
        <dbReference type="Proteomes" id="UP000636264"/>
    </source>
</evidence>
<dbReference type="RefSeq" id="WP_188722282.1">
    <property type="nucleotide sequence ID" value="NZ_BMIF01000012.1"/>
</dbReference>
<sequence>MIVWINGPFGAGKTTLAKELTTRSPETLIFDPEELRFIVKADFLTPPGGDFQDLPLWRDLTVAALREIRRHYSQTIIVPMTLVQPDYLADVLGRAAEIDNRFLHVFLTLDEEILRQRIVNQKMHPDPERDAQIREWRLAQVERCLAATHALPQGTVLLDSSAHTPGDLADKVLNAMEQLRCGSAGPASRGANPPKD</sequence>
<reference evidence="1" key="1">
    <citation type="journal article" date="2014" name="Int. J. Syst. Evol. Microbiol.">
        <title>Complete genome sequence of Corynebacterium casei LMG S-19264T (=DSM 44701T), isolated from a smear-ripened cheese.</title>
        <authorList>
            <consortium name="US DOE Joint Genome Institute (JGI-PGF)"/>
            <person name="Walter F."/>
            <person name="Albersmeier A."/>
            <person name="Kalinowski J."/>
            <person name="Ruckert C."/>
        </authorList>
    </citation>
    <scope>NUCLEOTIDE SEQUENCE</scope>
    <source>
        <strain evidence="1">CGMCC 1.15320</strain>
    </source>
</reference>